<dbReference type="Pfam" id="PF10396">
    <property type="entry name" value="TrmE_N"/>
    <property type="match status" value="1"/>
</dbReference>
<dbReference type="InterPro" id="IPR005225">
    <property type="entry name" value="Small_GTP-bd"/>
</dbReference>
<dbReference type="Gene3D" id="1.20.120.430">
    <property type="entry name" value="tRNA modification GTPase MnmE domain 2"/>
    <property type="match status" value="1"/>
</dbReference>
<dbReference type="Pfam" id="PF12631">
    <property type="entry name" value="MnmE_helical"/>
    <property type="match status" value="1"/>
</dbReference>
<dbReference type="GO" id="GO:0030488">
    <property type="term" value="P:tRNA methylation"/>
    <property type="evidence" value="ECO:0007669"/>
    <property type="project" value="TreeGrafter"/>
</dbReference>
<evidence type="ECO:0000256" key="4">
    <source>
        <dbReference type="ARBA" id="ARBA00022694"/>
    </source>
</evidence>
<evidence type="ECO:0000256" key="6">
    <source>
        <dbReference type="ARBA" id="ARBA00022741"/>
    </source>
</evidence>
<sequence length="461" mass="51899">MTETIAAIATAIAIGQGSVAIIRISGKEALNIVKTISYFYSYPSWQTHRILYGWIQDPNSKKFIDEVLILVMLAPRSYTSEDVIEIQCHGGIITAKRILEVVLQQGARIAQPGEFTLRAFLNGRLDLSQAESILTMINAKSEKVANLAANNLKGKITKNIKYLKSTCLEILSNIEFKIDFEEENPNHEFNNIEHRIKYLIDSIEEILSKGANSYTLTNGVNICLLGRPNVGKSSLLNVLAQEDKSIVTHIPGTTRDIIEAELLLEGIPIKLVDTAGLQNTHELIEQIGIVKAQDAARKADLILLVLDVEKDWSQEEEEITEKLQNLPTLILINKVDLQSTPEKHIKFLPRNYTKKENLILTSTKNYYGIEALKTAIVKLIQEKILQNQAASDLLLNERQTSKFLNTKQSLEKVLHAIKYQYPCDFWSIDLRKAINSLEELTGEEVDEIILNTIFSKFCIGK</sequence>
<gene>
    <name evidence="13" type="primary">thdF</name>
    <name evidence="13" type="ORF">SCTW_086</name>
</gene>
<dbReference type="HAMAP" id="MF_00379">
    <property type="entry name" value="GTPase_MnmE"/>
    <property type="match status" value="1"/>
</dbReference>
<dbReference type="GO" id="GO:0005525">
    <property type="term" value="F:GTP binding"/>
    <property type="evidence" value="ECO:0007669"/>
    <property type="project" value="UniProtKB-KW"/>
</dbReference>
<dbReference type="GO" id="GO:0003924">
    <property type="term" value="F:GTPase activity"/>
    <property type="evidence" value="ECO:0007669"/>
    <property type="project" value="InterPro"/>
</dbReference>
<dbReference type="SUPFAM" id="SSF52540">
    <property type="entry name" value="P-loop containing nucleoside triphosphate hydrolases"/>
    <property type="match status" value="1"/>
</dbReference>
<dbReference type="InterPro" id="IPR031168">
    <property type="entry name" value="G_TrmE"/>
</dbReference>
<keyword evidence="13" id="KW-0934">Plastid</keyword>
<dbReference type="Gene3D" id="3.30.1360.120">
    <property type="entry name" value="Probable tRNA modification gtpase trme, domain 1"/>
    <property type="match status" value="1"/>
</dbReference>
<evidence type="ECO:0000256" key="5">
    <source>
        <dbReference type="ARBA" id="ARBA00022723"/>
    </source>
</evidence>
<dbReference type="FunFam" id="3.40.50.300:FF:001376">
    <property type="entry name" value="tRNA modification GTPase MnmE"/>
    <property type="match status" value="1"/>
</dbReference>
<keyword evidence="6 11" id="KW-0547">Nucleotide-binding</keyword>
<dbReference type="NCBIfam" id="TIGR00231">
    <property type="entry name" value="small_GTP"/>
    <property type="match status" value="1"/>
</dbReference>
<dbReference type="GO" id="GO:0005829">
    <property type="term" value="C:cytosol"/>
    <property type="evidence" value="ECO:0007669"/>
    <property type="project" value="TreeGrafter"/>
</dbReference>
<organism evidence="13">
    <name type="scientific">Sciadococcus taiwanensis</name>
    <dbReference type="NCBI Taxonomy" id="3028030"/>
    <lineage>
        <taxon>Eukaryota</taxon>
        <taxon>Rhodophyta</taxon>
        <taxon>Bangiophyceae</taxon>
        <taxon>Cavernulicolales</taxon>
        <taxon>Cavernulicolaceae</taxon>
        <taxon>Sciadococcus</taxon>
    </lineage>
</organism>
<evidence type="ECO:0000256" key="2">
    <source>
        <dbReference type="ARBA" id="ARBA00011043"/>
    </source>
</evidence>
<keyword evidence="7" id="KW-0378">Hydrolase</keyword>
<reference evidence="13" key="1">
    <citation type="journal article" date="2023" name="J. Phycol.">
        <title>Revised classification of the Cyanidiophyceae based on plastid genome data with descriptions of the Cavernulicolales ord. nov. and Galdieriales ord. nov. (Rhodophyta).</title>
        <authorList>
            <person name="Park S.I."/>
            <person name="Cho C.H."/>
            <person name="Ciniglia C."/>
            <person name="Huang T.Y."/>
            <person name="Liu S.L."/>
            <person name="Bustamante D.E."/>
            <person name="Calderon M.S."/>
            <person name="Mansilla A."/>
            <person name="McDermott T."/>
            <person name="Andersen R.A."/>
            <person name="Yoon H.S."/>
        </authorList>
    </citation>
    <scope>NUCLEOTIDE SEQUENCE</scope>
</reference>
<dbReference type="PROSITE" id="PS51709">
    <property type="entry name" value="G_TRME"/>
    <property type="match status" value="1"/>
</dbReference>
<evidence type="ECO:0000313" key="13">
    <source>
        <dbReference type="EMBL" id="WDA98868.1"/>
    </source>
</evidence>
<dbReference type="EMBL" id="OP616811">
    <property type="protein sequence ID" value="WDA98868.1"/>
    <property type="molecule type" value="Genomic_DNA"/>
</dbReference>
<evidence type="ECO:0000256" key="7">
    <source>
        <dbReference type="ARBA" id="ARBA00022801"/>
    </source>
</evidence>
<dbReference type="PRINTS" id="PR00449">
    <property type="entry name" value="RASTRNSFRMNG"/>
</dbReference>
<dbReference type="GO" id="GO:0046872">
    <property type="term" value="F:metal ion binding"/>
    <property type="evidence" value="ECO:0007669"/>
    <property type="project" value="UniProtKB-KW"/>
</dbReference>
<dbReference type="PANTHER" id="PTHR42714">
    <property type="entry name" value="TRNA MODIFICATION GTPASE GTPBP3"/>
    <property type="match status" value="1"/>
</dbReference>
<dbReference type="CDD" id="cd04164">
    <property type="entry name" value="trmE"/>
    <property type="match status" value="1"/>
</dbReference>
<evidence type="ECO:0000256" key="10">
    <source>
        <dbReference type="ARBA" id="ARBA00023134"/>
    </source>
</evidence>
<dbReference type="InterPro" id="IPR025867">
    <property type="entry name" value="MnmE_helical"/>
</dbReference>
<protein>
    <submittedName>
        <fullName evidence="13">Thiophen and furan oxidation protein</fullName>
    </submittedName>
</protein>
<dbReference type="GO" id="GO:0009507">
    <property type="term" value="C:chloroplast"/>
    <property type="evidence" value="ECO:0007669"/>
    <property type="project" value="UniProtKB-SubCell"/>
</dbReference>
<dbReference type="NCBIfam" id="TIGR00450">
    <property type="entry name" value="mnmE_trmE_thdF"/>
    <property type="match status" value="1"/>
</dbReference>
<comment type="subcellular location">
    <subcellularLocation>
        <location evidence="1">Plastid</location>
        <location evidence="1">Chloroplast</location>
    </subcellularLocation>
</comment>
<keyword evidence="9" id="KW-0630">Potassium</keyword>
<evidence type="ECO:0000259" key="12">
    <source>
        <dbReference type="PROSITE" id="PS51709"/>
    </source>
</evidence>
<dbReference type="InterPro" id="IPR027266">
    <property type="entry name" value="TrmE/GcvT-like"/>
</dbReference>
<dbReference type="InterPro" id="IPR004520">
    <property type="entry name" value="GTPase_MnmE"/>
</dbReference>
<dbReference type="Gene3D" id="3.40.50.300">
    <property type="entry name" value="P-loop containing nucleotide triphosphate hydrolases"/>
    <property type="match status" value="1"/>
</dbReference>
<evidence type="ECO:0000256" key="11">
    <source>
        <dbReference type="RuleBase" id="RU003313"/>
    </source>
</evidence>
<dbReference type="PANTHER" id="PTHR42714:SF2">
    <property type="entry name" value="TRNA MODIFICATION GTPASE GTPBP3, MITOCHONDRIAL"/>
    <property type="match status" value="1"/>
</dbReference>
<dbReference type="GO" id="GO:0042802">
    <property type="term" value="F:identical protein binding"/>
    <property type="evidence" value="ECO:0007669"/>
    <property type="project" value="UniProtKB-ARBA"/>
</dbReference>
<comment type="similarity">
    <text evidence="2 11">Belongs to the TRAFAC class TrmE-Era-EngA-EngB-Septin-like GTPase superfamily. TrmE GTPase family.</text>
</comment>
<dbReference type="InterPro" id="IPR006073">
    <property type="entry name" value="GTP-bd"/>
</dbReference>
<keyword evidence="10 11" id="KW-0342">GTP-binding</keyword>
<keyword evidence="5" id="KW-0479">Metal-binding</keyword>
<dbReference type="InterPro" id="IPR027417">
    <property type="entry name" value="P-loop_NTPase"/>
</dbReference>
<proteinExistence type="inferred from homology"/>
<geneLocation type="plastid" evidence="13"/>
<dbReference type="GO" id="GO:0002098">
    <property type="term" value="P:tRNA wobble uridine modification"/>
    <property type="evidence" value="ECO:0007669"/>
    <property type="project" value="TreeGrafter"/>
</dbReference>
<evidence type="ECO:0000256" key="3">
    <source>
        <dbReference type="ARBA" id="ARBA00022490"/>
    </source>
</evidence>
<accession>A0A9Y1MWM3</accession>
<evidence type="ECO:0000256" key="1">
    <source>
        <dbReference type="ARBA" id="ARBA00004229"/>
    </source>
</evidence>
<evidence type="ECO:0000256" key="9">
    <source>
        <dbReference type="ARBA" id="ARBA00022958"/>
    </source>
</evidence>
<dbReference type="InterPro" id="IPR018948">
    <property type="entry name" value="GTP-bd_TrmE_N"/>
</dbReference>
<feature type="domain" description="TrmE-type G" evidence="12">
    <location>
        <begin position="219"/>
        <end position="381"/>
    </location>
</feature>
<dbReference type="FunFam" id="3.30.1360.120:FF:000003">
    <property type="entry name" value="tRNA modification GTPase MnmE"/>
    <property type="match status" value="1"/>
</dbReference>
<dbReference type="CDD" id="cd14858">
    <property type="entry name" value="TrmE_N"/>
    <property type="match status" value="1"/>
</dbReference>
<keyword evidence="4 11" id="KW-0819">tRNA processing</keyword>
<evidence type="ECO:0000256" key="8">
    <source>
        <dbReference type="ARBA" id="ARBA00022842"/>
    </source>
</evidence>
<dbReference type="AlphaFoldDB" id="A0A9Y1MWM3"/>
<dbReference type="InterPro" id="IPR027368">
    <property type="entry name" value="MnmE_dom2"/>
</dbReference>
<name>A0A9Y1MWM3_9RHOD</name>
<keyword evidence="3" id="KW-0963">Cytoplasm</keyword>
<keyword evidence="8" id="KW-0460">Magnesium</keyword>
<dbReference type="Pfam" id="PF01926">
    <property type="entry name" value="MMR_HSR1"/>
    <property type="match status" value="1"/>
</dbReference>